<dbReference type="InterPro" id="IPR015500">
    <property type="entry name" value="Peptidase_S8_subtilisin-rel"/>
</dbReference>
<name>A0ABS3SQ27_9FLAO</name>
<dbReference type="Gene3D" id="3.40.50.200">
    <property type="entry name" value="Peptidase S8/S53 domain"/>
    <property type="match status" value="1"/>
</dbReference>
<gene>
    <name evidence="10" type="ORF">J4051_04140</name>
</gene>
<dbReference type="Pfam" id="PF00082">
    <property type="entry name" value="Peptidase_S8"/>
    <property type="match status" value="1"/>
</dbReference>
<dbReference type="InterPro" id="IPR000209">
    <property type="entry name" value="Peptidase_S8/S53_dom"/>
</dbReference>
<feature type="signal peptide" evidence="7">
    <location>
        <begin position="1"/>
        <end position="19"/>
    </location>
</feature>
<evidence type="ECO:0000259" key="9">
    <source>
        <dbReference type="Pfam" id="PF18962"/>
    </source>
</evidence>
<evidence type="ECO:0000256" key="2">
    <source>
        <dbReference type="ARBA" id="ARBA00022670"/>
    </source>
</evidence>
<feature type="active site" description="Charge relay system" evidence="6">
    <location>
        <position position="175"/>
    </location>
</feature>
<evidence type="ECO:0000256" key="3">
    <source>
        <dbReference type="ARBA" id="ARBA00022729"/>
    </source>
</evidence>
<keyword evidence="11" id="KW-1185">Reference proteome</keyword>
<dbReference type="InterPro" id="IPR036852">
    <property type="entry name" value="Peptidase_S8/S53_dom_sf"/>
</dbReference>
<reference evidence="10 11" key="1">
    <citation type="submission" date="2021-03" db="EMBL/GenBank/DDBJ databases">
        <title>Gelidibacter sp. nov., isolated from costal sediment.</title>
        <authorList>
            <person name="Lun K.-Y."/>
        </authorList>
    </citation>
    <scope>NUCLEOTIDE SEQUENCE [LARGE SCALE GENOMIC DNA]</scope>
    <source>
        <strain evidence="10 11">DF109</strain>
    </source>
</reference>
<comment type="caution">
    <text evidence="10">The sequence shown here is derived from an EMBL/GenBank/DDBJ whole genome shotgun (WGS) entry which is preliminary data.</text>
</comment>
<dbReference type="Pfam" id="PF18962">
    <property type="entry name" value="Por_Secre_tail"/>
    <property type="match status" value="1"/>
</dbReference>
<dbReference type="EMBL" id="JAGEVG010000003">
    <property type="protein sequence ID" value="MBO3097446.1"/>
    <property type="molecule type" value="Genomic_DNA"/>
</dbReference>
<evidence type="ECO:0000313" key="10">
    <source>
        <dbReference type="EMBL" id="MBO3097446.1"/>
    </source>
</evidence>
<dbReference type="PRINTS" id="PR00723">
    <property type="entry name" value="SUBTILISIN"/>
</dbReference>
<dbReference type="InterPro" id="IPR017317">
    <property type="entry name" value="Pept_S8_subtilisin_bacteroid-2"/>
</dbReference>
<evidence type="ECO:0000313" key="11">
    <source>
        <dbReference type="Proteomes" id="UP000681315"/>
    </source>
</evidence>
<evidence type="ECO:0000256" key="6">
    <source>
        <dbReference type="PROSITE-ProRule" id="PRU01240"/>
    </source>
</evidence>
<feature type="active site" description="Charge relay system" evidence="6">
    <location>
        <position position="395"/>
    </location>
</feature>
<dbReference type="PANTHER" id="PTHR43806:SF67">
    <property type="entry name" value="EGF-LIKE DOMAIN-CONTAINING PROTEIN"/>
    <property type="match status" value="1"/>
</dbReference>
<feature type="domain" description="Secretion system C-terminal sorting" evidence="9">
    <location>
        <begin position="465"/>
        <end position="533"/>
    </location>
</feature>
<feature type="chain" id="PRO_5047368467" evidence="7">
    <location>
        <begin position="20"/>
        <end position="537"/>
    </location>
</feature>
<dbReference type="Proteomes" id="UP000681315">
    <property type="component" value="Unassembled WGS sequence"/>
</dbReference>
<keyword evidence="4 6" id="KW-0378">Hydrolase</keyword>
<dbReference type="NCBIfam" id="TIGR04183">
    <property type="entry name" value="Por_Secre_tail"/>
    <property type="match status" value="1"/>
</dbReference>
<dbReference type="PROSITE" id="PS51892">
    <property type="entry name" value="SUBTILASE"/>
    <property type="match status" value="1"/>
</dbReference>
<evidence type="ECO:0000256" key="4">
    <source>
        <dbReference type="ARBA" id="ARBA00022801"/>
    </source>
</evidence>
<dbReference type="InterPro" id="IPR026444">
    <property type="entry name" value="Secre_tail"/>
</dbReference>
<dbReference type="PIRSF" id="PIRSF037903">
    <property type="entry name" value="Subtilisin_rel_GFO_2223"/>
    <property type="match status" value="1"/>
</dbReference>
<dbReference type="InterPro" id="IPR050131">
    <property type="entry name" value="Peptidase_S8_subtilisin-like"/>
</dbReference>
<dbReference type="InterPro" id="IPR023827">
    <property type="entry name" value="Peptidase_S8_Asp-AS"/>
</dbReference>
<proteinExistence type="inferred from homology"/>
<accession>A0ABS3SQ27</accession>
<keyword evidence="2 6" id="KW-0645">Protease</keyword>
<feature type="active site" description="Charge relay system" evidence="6">
    <location>
        <position position="217"/>
    </location>
</feature>
<organism evidence="10 11">
    <name type="scientific">Gelidibacter pelagius</name>
    <dbReference type="NCBI Taxonomy" id="2819985"/>
    <lineage>
        <taxon>Bacteria</taxon>
        <taxon>Pseudomonadati</taxon>
        <taxon>Bacteroidota</taxon>
        <taxon>Flavobacteriia</taxon>
        <taxon>Flavobacteriales</taxon>
        <taxon>Flavobacteriaceae</taxon>
        <taxon>Gelidibacter</taxon>
    </lineage>
</organism>
<evidence type="ECO:0000256" key="7">
    <source>
        <dbReference type="SAM" id="SignalP"/>
    </source>
</evidence>
<dbReference type="PROSITE" id="PS00136">
    <property type="entry name" value="SUBTILASE_ASP"/>
    <property type="match status" value="1"/>
</dbReference>
<dbReference type="PANTHER" id="PTHR43806">
    <property type="entry name" value="PEPTIDASE S8"/>
    <property type="match status" value="1"/>
</dbReference>
<comment type="similarity">
    <text evidence="1 6">Belongs to the peptidase S8 family.</text>
</comment>
<sequence length="537" mass="58825">MKVNVFLFLLICFSHVVFAQQDAWVYLTDKENVEASIQNPITILSQQAITRRNTHQIPIDVRDVPVNESYISILKSANGITVLAKSKWMNAVHVRGEVSDITALFDWEFVDRIEFADKNLTGLSRSTIQQDKFAIETGLEDFDYGSAQNQVDMIHVDALHIENYTGEGIVIAVIDAGFANVNTMTSFNRLRTNNRLLGGYDFVNRTSAIYDYTASSHGTKVLSTMGGYIENEFVGTAPDASYYLFRTEEADFENPIEESYWVEAAERADSLGVHIINSSLGYNTFDNANYNYVPSDMNGTTTFISRGANIASEKGILVVNSAGNSGNKSWGIVTAPADASGVLTVGAVNGEGEYAAFSSRGDASQSTQKPDVVAQGLGSMVIDEMDAIVANNGTSFSSPILAGGIACLWQALPNANAEQIKQFVRLSASQYTAPDYFLGYGIPNFQLALSLGLSVPGSDVQEFKIYPNPVSNRLHIQLPASREERTLRIYDALGKLIIEQVYSTTHSNIDVSHLTSGLYMLHISSNSKSLNFKFIKS</sequence>
<evidence type="ECO:0000256" key="1">
    <source>
        <dbReference type="ARBA" id="ARBA00011073"/>
    </source>
</evidence>
<dbReference type="RefSeq" id="WP_208232594.1">
    <property type="nucleotide sequence ID" value="NZ_JAGEVG010000003.1"/>
</dbReference>
<keyword evidence="3 7" id="KW-0732">Signal</keyword>
<dbReference type="SUPFAM" id="SSF52743">
    <property type="entry name" value="Subtilisin-like"/>
    <property type="match status" value="1"/>
</dbReference>
<evidence type="ECO:0000259" key="8">
    <source>
        <dbReference type="Pfam" id="PF00082"/>
    </source>
</evidence>
<feature type="domain" description="Peptidase S8/S53" evidence="8">
    <location>
        <begin position="166"/>
        <end position="441"/>
    </location>
</feature>
<dbReference type="CDD" id="cd07493">
    <property type="entry name" value="Peptidases_S8_9"/>
    <property type="match status" value="1"/>
</dbReference>
<protein>
    <submittedName>
        <fullName evidence="10">S8 family serine peptidase</fullName>
    </submittedName>
</protein>
<evidence type="ECO:0000256" key="5">
    <source>
        <dbReference type="ARBA" id="ARBA00022825"/>
    </source>
</evidence>
<keyword evidence="5 6" id="KW-0720">Serine protease</keyword>